<feature type="domain" description="Bacterial sugar transferase" evidence="3">
    <location>
        <begin position="10"/>
        <end position="202"/>
    </location>
</feature>
<accession>A0A1M6NRS1</accession>
<evidence type="ECO:0000256" key="2">
    <source>
        <dbReference type="SAM" id="Phobius"/>
    </source>
</evidence>
<evidence type="ECO:0000313" key="5">
    <source>
        <dbReference type="Proteomes" id="UP000184080"/>
    </source>
</evidence>
<comment type="similarity">
    <text evidence="1">Belongs to the bacterial sugar transferase family.</text>
</comment>
<organism evidence="4 5">
    <name type="scientific">Clostridium amylolyticum</name>
    <dbReference type="NCBI Taxonomy" id="1121298"/>
    <lineage>
        <taxon>Bacteria</taxon>
        <taxon>Bacillati</taxon>
        <taxon>Bacillota</taxon>
        <taxon>Clostridia</taxon>
        <taxon>Eubacteriales</taxon>
        <taxon>Clostridiaceae</taxon>
        <taxon>Clostridium</taxon>
    </lineage>
</organism>
<dbReference type="STRING" id="1121298.SAMN05444401_0298"/>
<dbReference type="AlphaFoldDB" id="A0A1M6NRS1"/>
<gene>
    <name evidence="4" type="ORF">SAMN05444401_0298</name>
</gene>
<keyword evidence="5" id="KW-1185">Reference proteome</keyword>
<dbReference type="GO" id="GO:0016780">
    <property type="term" value="F:phosphotransferase activity, for other substituted phosphate groups"/>
    <property type="evidence" value="ECO:0007669"/>
    <property type="project" value="TreeGrafter"/>
</dbReference>
<proteinExistence type="inferred from homology"/>
<keyword evidence="4" id="KW-0808">Transferase</keyword>
<dbReference type="Proteomes" id="UP000184080">
    <property type="component" value="Unassembled WGS sequence"/>
</dbReference>
<dbReference type="RefSeq" id="WP_073012295.1">
    <property type="nucleotide sequence ID" value="NZ_FQZO01000012.1"/>
</dbReference>
<dbReference type="Pfam" id="PF02397">
    <property type="entry name" value="Bac_transf"/>
    <property type="match status" value="1"/>
</dbReference>
<dbReference type="PANTHER" id="PTHR30576:SF20">
    <property type="entry name" value="QUINOVOSAMINEPHOSPHOTRANSFERAE-RELATED"/>
    <property type="match status" value="1"/>
</dbReference>
<keyword evidence="2" id="KW-0812">Transmembrane</keyword>
<evidence type="ECO:0000259" key="3">
    <source>
        <dbReference type="Pfam" id="PF02397"/>
    </source>
</evidence>
<sequence length="203" mass="23856">MAKLKNKISKRLFDIFFSLLGLILISPFLIIVSIIIKITSEGPVFFLQERLGQYEKPFFIYKFRTMVINAESLGKQITVKGDNRITKVGKVLRRYKIDEFPQLINVLLGEMSFVGPRPEVKKYVDLYTNDQKEIFKVKPGITDYASIEYRNENDLLSTVEYPEEYYINTIMQDKINLNKKYIEKNNLFIDVKIILKTISKCFR</sequence>
<dbReference type="OrthoDB" id="9808602at2"/>
<name>A0A1M6NRS1_9CLOT</name>
<keyword evidence="2" id="KW-0472">Membrane</keyword>
<evidence type="ECO:0000313" key="4">
    <source>
        <dbReference type="EMBL" id="SHJ98421.1"/>
    </source>
</evidence>
<dbReference type="PANTHER" id="PTHR30576">
    <property type="entry name" value="COLANIC BIOSYNTHESIS UDP-GLUCOSE LIPID CARRIER TRANSFERASE"/>
    <property type="match status" value="1"/>
</dbReference>
<keyword evidence="2" id="KW-1133">Transmembrane helix</keyword>
<dbReference type="EMBL" id="FQZO01000012">
    <property type="protein sequence ID" value="SHJ98421.1"/>
    <property type="molecule type" value="Genomic_DNA"/>
</dbReference>
<protein>
    <submittedName>
        <fullName evidence="4">Sugar transferase involved in LPS biosynthesis (Colanic, teichoic acid)</fullName>
    </submittedName>
</protein>
<evidence type="ECO:0000256" key="1">
    <source>
        <dbReference type="ARBA" id="ARBA00006464"/>
    </source>
</evidence>
<feature type="transmembrane region" description="Helical" evidence="2">
    <location>
        <begin position="12"/>
        <end position="36"/>
    </location>
</feature>
<dbReference type="InterPro" id="IPR003362">
    <property type="entry name" value="Bact_transf"/>
</dbReference>
<reference evidence="4 5" key="1">
    <citation type="submission" date="2016-11" db="EMBL/GenBank/DDBJ databases">
        <authorList>
            <person name="Jaros S."/>
            <person name="Januszkiewicz K."/>
            <person name="Wedrychowicz H."/>
        </authorList>
    </citation>
    <scope>NUCLEOTIDE SEQUENCE [LARGE SCALE GENOMIC DNA]</scope>
    <source>
        <strain evidence="4 5">DSM 21864</strain>
    </source>
</reference>